<keyword evidence="9" id="KW-1185">Reference proteome</keyword>
<dbReference type="InterPro" id="IPR001920">
    <property type="entry name" value="Asp/Glu_race"/>
</dbReference>
<organism evidence="8 9">
    <name type="scientific">Prochlorococcus marinus (strain MIT 9211)</name>
    <dbReference type="NCBI Taxonomy" id="93059"/>
    <lineage>
        <taxon>Bacteria</taxon>
        <taxon>Bacillati</taxon>
        <taxon>Cyanobacteriota</taxon>
        <taxon>Cyanophyceae</taxon>
        <taxon>Synechococcales</taxon>
        <taxon>Prochlorococcaceae</taxon>
        <taxon>Prochlorococcus</taxon>
    </lineage>
</organism>
<evidence type="ECO:0000256" key="7">
    <source>
        <dbReference type="HAMAP-Rule" id="MF_00258"/>
    </source>
</evidence>
<comment type="similarity">
    <text evidence="7">Belongs to the aspartate/glutamate racemases family.</text>
</comment>
<keyword evidence="3 7" id="KW-0133">Cell shape</keyword>
<dbReference type="UniPathway" id="UPA00219"/>
<evidence type="ECO:0000256" key="2">
    <source>
        <dbReference type="ARBA" id="ARBA00013090"/>
    </source>
</evidence>
<evidence type="ECO:0000256" key="1">
    <source>
        <dbReference type="ARBA" id="ARBA00001602"/>
    </source>
</evidence>
<keyword evidence="6 7" id="KW-0961">Cell wall biogenesis/degradation</keyword>
<accession>A9BAV1</accession>
<dbReference type="Pfam" id="PF01177">
    <property type="entry name" value="Asp_Glu_race"/>
    <property type="match status" value="1"/>
</dbReference>
<feature type="active site" description="Proton donor/acceptor" evidence="7">
    <location>
        <position position="179"/>
    </location>
</feature>
<dbReference type="OrthoDB" id="9801055at2"/>
<feature type="active site" description="Proton donor/acceptor" evidence="7">
    <location>
        <position position="72"/>
    </location>
</feature>
<dbReference type="PANTHER" id="PTHR21198:SF2">
    <property type="entry name" value="GLUTAMATE RACEMASE"/>
    <property type="match status" value="1"/>
</dbReference>
<dbReference type="SUPFAM" id="SSF53681">
    <property type="entry name" value="Aspartate/glutamate racemase"/>
    <property type="match status" value="2"/>
</dbReference>
<dbReference type="eggNOG" id="COG0796">
    <property type="taxonomic scope" value="Bacteria"/>
</dbReference>
<dbReference type="GO" id="GO:0008881">
    <property type="term" value="F:glutamate racemase activity"/>
    <property type="evidence" value="ECO:0007669"/>
    <property type="project" value="UniProtKB-UniRule"/>
</dbReference>
<evidence type="ECO:0000256" key="4">
    <source>
        <dbReference type="ARBA" id="ARBA00022984"/>
    </source>
</evidence>
<dbReference type="Gene3D" id="3.40.50.1860">
    <property type="match status" value="2"/>
</dbReference>
<keyword evidence="5 7" id="KW-0413">Isomerase</keyword>
<comment type="pathway">
    <text evidence="7">Cell wall biogenesis; peptidoglycan biosynthesis.</text>
</comment>
<protein>
    <recommendedName>
        <fullName evidence="2 7">Glutamate racemase</fullName>
        <ecNumber evidence="2 7">5.1.1.3</ecNumber>
    </recommendedName>
</protein>
<reference evidence="8 9" key="1">
    <citation type="journal article" date="2007" name="PLoS Genet.">
        <title>Patterns and implications of gene gain and loss in the evolution of Prochlorococcus.</title>
        <authorList>
            <person name="Kettler G.C."/>
            <person name="Martiny A.C."/>
            <person name="Huang K."/>
            <person name="Zucker J."/>
            <person name="Coleman M.L."/>
            <person name="Rodrigue S."/>
            <person name="Chen F."/>
            <person name="Lapidus A."/>
            <person name="Ferriera S."/>
            <person name="Johnson J."/>
            <person name="Steglich C."/>
            <person name="Church G.M."/>
            <person name="Richardson P."/>
            <person name="Chisholm S.W."/>
        </authorList>
    </citation>
    <scope>NUCLEOTIDE SEQUENCE [LARGE SCALE GENOMIC DNA]</scope>
    <source>
        <strain evidence="9">MIT 9211</strain>
    </source>
</reference>
<dbReference type="GO" id="GO:0009252">
    <property type="term" value="P:peptidoglycan biosynthetic process"/>
    <property type="evidence" value="ECO:0007669"/>
    <property type="project" value="UniProtKB-UniRule"/>
</dbReference>
<dbReference type="Proteomes" id="UP000000788">
    <property type="component" value="Chromosome"/>
</dbReference>
<dbReference type="AlphaFoldDB" id="A9BAV1"/>
<comment type="function">
    <text evidence="7">Provides the (R)-glutamate required for cell wall biosynthesis.</text>
</comment>
<keyword evidence="4 7" id="KW-0573">Peptidoglycan synthesis</keyword>
<dbReference type="HOGENOM" id="CLU_052344_0_2_3"/>
<dbReference type="GO" id="GO:0071555">
    <property type="term" value="P:cell wall organization"/>
    <property type="evidence" value="ECO:0007669"/>
    <property type="project" value="UniProtKB-KW"/>
</dbReference>
<dbReference type="HAMAP" id="MF_00258">
    <property type="entry name" value="Glu_racemase"/>
    <property type="match status" value="1"/>
</dbReference>
<comment type="caution">
    <text evidence="7">Lacks conserved residue(s) required for the propagation of feature annotation.</text>
</comment>
<dbReference type="GO" id="GO:0008360">
    <property type="term" value="P:regulation of cell shape"/>
    <property type="evidence" value="ECO:0007669"/>
    <property type="project" value="UniProtKB-KW"/>
</dbReference>
<feature type="binding site" evidence="7">
    <location>
        <begin position="9"/>
        <end position="10"/>
    </location>
    <ligand>
        <name>substrate</name>
    </ligand>
</feature>
<dbReference type="FunFam" id="3.40.50.1860:FF:000001">
    <property type="entry name" value="Glutamate racemase"/>
    <property type="match status" value="1"/>
</dbReference>
<dbReference type="KEGG" id="pmj:P9211_10321"/>
<feature type="binding site" evidence="7">
    <location>
        <begin position="73"/>
        <end position="74"/>
    </location>
    <ligand>
        <name>substrate</name>
    </ligand>
</feature>
<evidence type="ECO:0000256" key="5">
    <source>
        <dbReference type="ARBA" id="ARBA00023235"/>
    </source>
</evidence>
<dbReference type="RefSeq" id="WP_012195584.1">
    <property type="nucleotide sequence ID" value="NC_009976.1"/>
</dbReference>
<dbReference type="NCBIfam" id="TIGR00067">
    <property type="entry name" value="glut_race"/>
    <property type="match status" value="1"/>
</dbReference>
<feature type="binding site" evidence="7">
    <location>
        <begin position="41"/>
        <end position="42"/>
    </location>
    <ligand>
        <name>substrate</name>
    </ligand>
</feature>
<dbReference type="PANTHER" id="PTHR21198">
    <property type="entry name" value="GLUTAMATE RACEMASE"/>
    <property type="match status" value="1"/>
</dbReference>
<evidence type="ECO:0000313" key="8">
    <source>
        <dbReference type="EMBL" id="ABX08963.1"/>
    </source>
</evidence>
<sequence>MKPLLGIFDSGVGGLTVLKNVLYRHGDLSAVYLADTARIPYGVKSPLEIQTIALGLVEWLNMQNISVLAVACNTTDSLAIKIVKQYSSVPVVGLIDSVGDLVFESRIGVLATPSTTESRAYTKVIMASNPNAFVIEQACPAFVPLIETGQINSNEFQIVAKNYLKPLIDSNVEAIILGCSHYPLLKSRLQELLPKHVRLIDPSIGLSQKLDDLIGYQSFVEKSIPTFCNVRFCATSDSEGFASRISRWLGIHPQVELVSVRKNACVF</sequence>
<evidence type="ECO:0000313" key="9">
    <source>
        <dbReference type="Proteomes" id="UP000000788"/>
    </source>
</evidence>
<name>A9BAV1_PROM4</name>
<gene>
    <name evidence="7 8" type="primary">murI</name>
    <name evidence="8" type="ordered locus">P9211_10321</name>
</gene>
<comment type="catalytic activity">
    <reaction evidence="1 7">
        <text>L-glutamate = D-glutamate</text>
        <dbReference type="Rhea" id="RHEA:12813"/>
        <dbReference type="ChEBI" id="CHEBI:29985"/>
        <dbReference type="ChEBI" id="CHEBI:29986"/>
        <dbReference type="EC" id="5.1.1.3"/>
    </reaction>
</comment>
<proteinExistence type="inferred from homology"/>
<dbReference type="EMBL" id="CP000878">
    <property type="protein sequence ID" value="ABX08963.1"/>
    <property type="molecule type" value="Genomic_DNA"/>
</dbReference>
<dbReference type="EC" id="5.1.1.3" evidence="2 7"/>
<evidence type="ECO:0000256" key="3">
    <source>
        <dbReference type="ARBA" id="ARBA00022960"/>
    </source>
</evidence>
<dbReference type="STRING" id="93059.P9211_10321"/>
<evidence type="ECO:0000256" key="6">
    <source>
        <dbReference type="ARBA" id="ARBA00023316"/>
    </source>
</evidence>
<dbReference type="InterPro" id="IPR004391">
    <property type="entry name" value="Glu_race"/>
</dbReference>
<dbReference type="InterPro" id="IPR015942">
    <property type="entry name" value="Asp/Glu/hydantoin_racemase"/>
</dbReference>